<reference evidence="3 4" key="1">
    <citation type="submission" date="2019-07" db="EMBL/GenBank/DDBJ databases">
        <title>Sphingomonas alkalisoli sp. nov., isolated from rhizosphere soil of Suaedae salsa.</title>
        <authorList>
            <person name="Zhang H."/>
            <person name="Xu L."/>
            <person name="Zhang J.-X."/>
            <person name="Sun J.-Q."/>
        </authorList>
    </citation>
    <scope>NUCLEOTIDE SEQUENCE [LARGE SCALE GENOMIC DNA]</scope>
    <source>
        <strain evidence="3 4">XS-10</strain>
    </source>
</reference>
<feature type="region of interest" description="Disordered" evidence="1">
    <location>
        <begin position="1"/>
        <end position="33"/>
    </location>
</feature>
<evidence type="ECO:0000256" key="1">
    <source>
        <dbReference type="SAM" id="MobiDB-lite"/>
    </source>
</evidence>
<proteinExistence type="predicted"/>
<dbReference type="Pfam" id="PF18557">
    <property type="entry name" value="NepR"/>
    <property type="match status" value="1"/>
</dbReference>
<dbReference type="InterPro" id="IPR041649">
    <property type="entry name" value="NepR"/>
</dbReference>
<keyword evidence="4" id="KW-1185">Reference proteome</keyword>
<feature type="domain" description="Anti-sigma factor NepR" evidence="2">
    <location>
        <begin position="32"/>
        <end position="60"/>
    </location>
</feature>
<dbReference type="AlphaFoldDB" id="A0A518REL4"/>
<protein>
    <recommendedName>
        <fullName evidence="2">Anti-sigma factor NepR domain-containing protein</fullName>
    </recommendedName>
</protein>
<dbReference type="Proteomes" id="UP000318055">
    <property type="component" value="Chromosome"/>
</dbReference>
<dbReference type="RefSeq" id="WP_145846116.1">
    <property type="nucleotide sequence ID" value="NZ_CP042239.1"/>
</dbReference>
<evidence type="ECO:0000313" key="4">
    <source>
        <dbReference type="Proteomes" id="UP000318055"/>
    </source>
</evidence>
<gene>
    <name evidence="3" type="ORF">FPZ54_07420</name>
</gene>
<organism evidence="3 4">
    <name type="scientific">Sphingomonas suaedae</name>
    <dbReference type="NCBI Taxonomy" id="2599297"/>
    <lineage>
        <taxon>Bacteria</taxon>
        <taxon>Pseudomonadati</taxon>
        <taxon>Pseudomonadota</taxon>
        <taxon>Alphaproteobacteria</taxon>
        <taxon>Sphingomonadales</taxon>
        <taxon>Sphingomonadaceae</taxon>
        <taxon>Sphingomonas</taxon>
    </lineage>
</organism>
<dbReference type="EMBL" id="CP042239">
    <property type="protein sequence ID" value="QDX25868.1"/>
    <property type="molecule type" value="Genomic_DNA"/>
</dbReference>
<evidence type="ECO:0000313" key="3">
    <source>
        <dbReference type="EMBL" id="QDX25868.1"/>
    </source>
</evidence>
<dbReference type="KEGG" id="ssua:FPZ54_07420"/>
<name>A0A518REL4_9SPHN</name>
<accession>A0A518REL4</accession>
<sequence length="60" mass="6713">MFSADDKNKSPQRRGGDEPARKISTPKDGRNVGDALRRVYQDAASEDVPDDLLDLLRKLD</sequence>
<evidence type="ECO:0000259" key="2">
    <source>
        <dbReference type="Pfam" id="PF18557"/>
    </source>
</evidence>
<dbReference type="OrthoDB" id="9981320at2"/>